<reference evidence="12" key="2">
    <citation type="submission" date="2025-08" db="UniProtKB">
        <authorList>
            <consortium name="Ensembl"/>
        </authorList>
    </citation>
    <scope>IDENTIFICATION</scope>
</reference>
<evidence type="ECO:0000313" key="12">
    <source>
        <dbReference type="Ensembl" id="ENSAOCP00000033991.1"/>
    </source>
</evidence>
<dbReference type="Pfam" id="PF05699">
    <property type="entry name" value="Dimer_Tnp_hAT"/>
    <property type="match status" value="1"/>
</dbReference>
<dbReference type="InterPro" id="IPR036236">
    <property type="entry name" value="Znf_C2H2_sf"/>
</dbReference>
<keyword evidence="6" id="KW-0238">DNA-binding</keyword>
<dbReference type="GO" id="GO:0005634">
    <property type="term" value="C:nucleus"/>
    <property type="evidence" value="ECO:0007669"/>
    <property type="project" value="UniProtKB-SubCell"/>
</dbReference>
<dbReference type="Ensembl" id="ENSAOCT00000071807.1">
    <property type="protein sequence ID" value="ENSAOCP00000033991.1"/>
    <property type="gene ID" value="ENSAOCG00000027564.1"/>
</dbReference>
<evidence type="ECO:0000313" key="13">
    <source>
        <dbReference type="Proteomes" id="UP001501940"/>
    </source>
</evidence>
<dbReference type="GeneTree" id="ENSGT00940000161131"/>
<keyword evidence="7" id="KW-0804">Transcription</keyword>
<keyword evidence="4" id="KW-0862">Zinc</keyword>
<reference evidence="12" key="3">
    <citation type="submission" date="2025-09" db="UniProtKB">
        <authorList>
            <consortium name="Ensembl"/>
        </authorList>
    </citation>
    <scope>IDENTIFICATION</scope>
</reference>
<evidence type="ECO:0000259" key="11">
    <source>
        <dbReference type="PROSITE" id="PS50808"/>
    </source>
</evidence>
<comment type="subcellular location">
    <subcellularLocation>
        <location evidence="1">Nucleus</location>
    </subcellularLocation>
</comment>
<dbReference type="Pfam" id="PF02892">
    <property type="entry name" value="zf-BED"/>
    <property type="match status" value="1"/>
</dbReference>
<evidence type="ECO:0000256" key="4">
    <source>
        <dbReference type="ARBA" id="ARBA00022833"/>
    </source>
</evidence>
<evidence type="ECO:0000256" key="5">
    <source>
        <dbReference type="ARBA" id="ARBA00023015"/>
    </source>
</evidence>
<dbReference type="GO" id="GO:0003677">
    <property type="term" value="F:DNA binding"/>
    <property type="evidence" value="ECO:0007669"/>
    <property type="project" value="UniProtKB-KW"/>
</dbReference>
<evidence type="ECO:0000256" key="3">
    <source>
        <dbReference type="ARBA" id="ARBA00022771"/>
    </source>
</evidence>
<dbReference type="PANTHER" id="PTHR46481">
    <property type="entry name" value="ZINC FINGER BED DOMAIN-CONTAINING PROTEIN 4"/>
    <property type="match status" value="1"/>
</dbReference>
<evidence type="ECO:0000256" key="9">
    <source>
        <dbReference type="PROSITE-ProRule" id="PRU00027"/>
    </source>
</evidence>
<dbReference type="GO" id="GO:0046983">
    <property type="term" value="F:protein dimerization activity"/>
    <property type="evidence" value="ECO:0007669"/>
    <property type="project" value="InterPro"/>
</dbReference>
<dbReference type="PANTHER" id="PTHR46481:SF9">
    <property type="entry name" value="ZINC FINGER BED DOMAIN-CONTAINING PROTEIN 1-LIKE"/>
    <property type="match status" value="1"/>
</dbReference>
<dbReference type="InterPro" id="IPR003656">
    <property type="entry name" value="Znf_BED"/>
</dbReference>
<proteinExistence type="predicted"/>
<keyword evidence="5" id="KW-0805">Transcription regulation</keyword>
<dbReference type="InterPro" id="IPR052035">
    <property type="entry name" value="ZnF_BED_domain_contain"/>
</dbReference>
<accession>A0AAQ5X301</accession>
<keyword evidence="3 9" id="KW-0863">Zinc-finger</keyword>
<organism evidence="12 13">
    <name type="scientific">Amphiprion ocellaris</name>
    <name type="common">Clown anemonefish</name>
    <dbReference type="NCBI Taxonomy" id="80972"/>
    <lineage>
        <taxon>Eukaryota</taxon>
        <taxon>Metazoa</taxon>
        <taxon>Chordata</taxon>
        <taxon>Craniata</taxon>
        <taxon>Vertebrata</taxon>
        <taxon>Euteleostomi</taxon>
        <taxon>Actinopterygii</taxon>
        <taxon>Neopterygii</taxon>
        <taxon>Teleostei</taxon>
        <taxon>Neoteleostei</taxon>
        <taxon>Acanthomorphata</taxon>
        <taxon>Ovalentaria</taxon>
        <taxon>Pomacentridae</taxon>
        <taxon>Amphiprion</taxon>
    </lineage>
</organism>
<feature type="region of interest" description="Disordered" evidence="10">
    <location>
        <begin position="57"/>
        <end position="79"/>
    </location>
</feature>
<evidence type="ECO:0000256" key="6">
    <source>
        <dbReference type="ARBA" id="ARBA00023125"/>
    </source>
</evidence>
<keyword evidence="13" id="KW-1185">Reference proteome</keyword>
<dbReference type="SUPFAM" id="SSF57667">
    <property type="entry name" value="beta-beta-alpha zinc fingers"/>
    <property type="match status" value="1"/>
</dbReference>
<dbReference type="InterPro" id="IPR008906">
    <property type="entry name" value="HATC_C_dom"/>
</dbReference>
<evidence type="ECO:0000256" key="10">
    <source>
        <dbReference type="SAM" id="MobiDB-lite"/>
    </source>
</evidence>
<dbReference type="GO" id="GO:0008270">
    <property type="term" value="F:zinc ion binding"/>
    <property type="evidence" value="ECO:0007669"/>
    <property type="project" value="UniProtKB-KW"/>
</dbReference>
<feature type="domain" description="BED-type" evidence="11">
    <location>
        <begin position="12"/>
        <end position="71"/>
    </location>
</feature>
<name>A0AAQ5X301_AMPOC</name>
<evidence type="ECO:0000256" key="2">
    <source>
        <dbReference type="ARBA" id="ARBA00022723"/>
    </source>
</evidence>
<dbReference type="SMART" id="SM00614">
    <property type="entry name" value="ZnF_BED"/>
    <property type="match status" value="1"/>
</dbReference>
<dbReference type="AlphaFoldDB" id="A0AAQ5X301"/>
<reference evidence="12 13" key="1">
    <citation type="submission" date="2022-01" db="EMBL/GenBank/DDBJ databases">
        <title>A chromosome-scale genome assembly of the false clownfish, Amphiprion ocellaris.</title>
        <authorList>
            <person name="Ryu T."/>
        </authorList>
    </citation>
    <scope>NUCLEOTIDE SEQUENCE [LARGE SCALE GENOMIC DNA]</scope>
</reference>
<protein>
    <recommendedName>
        <fullName evidence="11">BED-type domain-containing protein</fullName>
    </recommendedName>
</protein>
<sequence>MAEATVLVAKQNVISAIWEYFGFRPDEKGKPANLDEAICKICEAKIHVKRGNTSNLRTHLTTHHPTDAAKLPRPAGTPSKRAIAGASRQIGVAEAFSRVTTYNRDSIRHKTLTAAVTRYLVEEMVSFKSVEAPSFRSMLKNFDKQYEVPGKTFFSETAVPNMYEAVRIKVIKEIKDARYFSATTDMWSSINMTPYISLTVHYVTADWTLKSRCLQTSFMPENHTADNLAEALSSALSEWSLDEKKLACITTDNGANLVAAVRKLNWPWLNCFGHNLHLAVTNGMSSTKERTARALGVCHSLTSAFSQSWLKRRDLSKAQEELQLPQHNLILDCTTRWGTKQKMVERVLEQMPAIKRVLDDRKHQHLIPTWQDISVLEAVNAALKPVADFTDLLSAESYVTVSSVQPVLKLLTENVLSPKDEDVALTSDIKKKMCTVLCDKYKAAPLQNILAKSCFLDPRYRAQNIEDPDQTKDALLGEILLLEDGDDAPMSQEEPPIKKKKTLGDLLKPQTTTRSLPKRVRADSELTRYSQEEPIDADADPLLWWRDNKTRFPLLSQLALKYMCICATSTPSERVFSMAGNIVSPLRSSLKLCKVNMLVFLARNKDMIDG</sequence>
<dbReference type="SUPFAM" id="SSF53098">
    <property type="entry name" value="Ribonuclease H-like"/>
    <property type="match status" value="1"/>
</dbReference>
<dbReference type="Proteomes" id="UP001501940">
    <property type="component" value="Chromosome 15"/>
</dbReference>
<evidence type="ECO:0000256" key="7">
    <source>
        <dbReference type="ARBA" id="ARBA00023163"/>
    </source>
</evidence>
<evidence type="ECO:0000256" key="1">
    <source>
        <dbReference type="ARBA" id="ARBA00004123"/>
    </source>
</evidence>
<evidence type="ECO:0000256" key="8">
    <source>
        <dbReference type="ARBA" id="ARBA00023242"/>
    </source>
</evidence>
<dbReference type="PROSITE" id="PS50808">
    <property type="entry name" value="ZF_BED"/>
    <property type="match status" value="1"/>
</dbReference>
<keyword evidence="2" id="KW-0479">Metal-binding</keyword>
<dbReference type="InterPro" id="IPR012337">
    <property type="entry name" value="RNaseH-like_sf"/>
</dbReference>
<keyword evidence="8" id="KW-0539">Nucleus</keyword>